<evidence type="ECO:0000256" key="4">
    <source>
        <dbReference type="ARBA" id="ARBA00022475"/>
    </source>
</evidence>
<comment type="subcellular location">
    <subcellularLocation>
        <location evidence="1">Cell membrane</location>
        <topology evidence="1">Multi-pass membrane protein</topology>
    </subcellularLocation>
</comment>
<dbReference type="GO" id="GO:0006811">
    <property type="term" value="P:monoatomic ion transport"/>
    <property type="evidence" value="ECO:0007669"/>
    <property type="project" value="UniProtKB-KW"/>
</dbReference>
<feature type="transmembrane region" description="Helical" evidence="10">
    <location>
        <begin position="319"/>
        <end position="342"/>
    </location>
</feature>
<keyword evidence="2" id="KW-0813">Transport</keyword>
<feature type="transmembrane region" description="Helical" evidence="10">
    <location>
        <begin position="55"/>
        <end position="78"/>
    </location>
</feature>
<feature type="transmembrane region" description="Helical" evidence="10">
    <location>
        <begin position="198"/>
        <end position="218"/>
    </location>
</feature>
<feature type="transmembrane region" description="Helical" evidence="10">
    <location>
        <begin position="98"/>
        <end position="122"/>
    </location>
</feature>
<keyword evidence="7" id="KW-0406">Ion transport</keyword>
<evidence type="ECO:0000313" key="11">
    <source>
        <dbReference type="EMBL" id="MBC2606523.1"/>
    </source>
</evidence>
<evidence type="ECO:0000256" key="3">
    <source>
        <dbReference type="ARBA" id="ARBA00022449"/>
    </source>
</evidence>
<reference evidence="11 12" key="1">
    <citation type="submission" date="2020-07" db="EMBL/GenBank/DDBJ databases">
        <authorList>
            <person name="Feng X."/>
        </authorList>
    </citation>
    <scope>NUCLEOTIDE SEQUENCE [LARGE SCALE GENOMIC DNA]</scope>
    <source>
        <strain evidence="11 12">JCM23202</strain>
    </source>
</reference>
<evidence type="ECO:0000313" key="12">
    <source>
        <dbReference type="Proteomes" id="UP000526501"/>
    </source>
</evidence>
<proteinExistence type="predicted"/>
<evidence type="ECO:0000256" key="6">
    <source>
        <dbReference type="ARBA" id="ARBA00022989"/>
    </source>
</evidence>
<dbReference type="Pfam" id="PF01554">
    <property type="entry name" value="MatE"/>
    <property type="match status" value="2"/>
</dbReference>
<dbReference type="InterPro" id="IPR002528">
    <property type="entry name" value="MATE_fam"/>
</dbReference>
<evidence type="ECO:0000256" key="8">
    <source>
        <dbReference type="ARBA" id="ARBA00023136"/>
    </source>
</evidence>
<dbReference type="CDD" id="cd13131">
    <property type="entry name" value="MATE_NorM_like"/>
    <property type="match status" value="1"/>
</dbReference>
<dbReference type="RefSeq" id="WP_185660393.1">
    <property type="nucleotide sequence ID" value="NZ_CAWPOO010000012.1"/>
</dbReference>
<dbReference type="PANTHER" id="PTHR43298">
    <property type="entry name" value="MULTIDRUG RESISTANCE PROTEIN NORM-RELATED"/>
    <property type="match status" value="1"/>
</dbReference>
<feature type="transmembrane region" description="Helical" evidence="10">
    <location>
        <begin position="20"/>
        <end position="43"/>
    </location>
</feature>
<dbReference type="GO" id="GO:0015297">
    <property type="term" value="F:antiporter activity"/>
    <property type="evidence" value="ECO:0007669"/>
    <property type="project" value="UniProtKB-KW"/>
</dbReference>
<keyword evidence="3" id="KW-0050">Antiport</keyword>
<dbReference type="PIRSF" id="PIRSF006603">
    <property type="entry name" value="DinF"/>
    <property type="match status" value="1"/>
</dbReference>
<evidence type="ECO:0000256" key="2">
    <source>
        <dbReference type="ARBA" id="ARBA00022448"/>
    </source>
</evidence>
<keyword evidence="12" id="KW-1185">Reference proteome</keyword>
<keyword evidence="4" id="KW-1003">Cell membrane</keyword>
<sequence>MRDTREDISWQSELKGTLWLAGPIVLGNLGQILIGVVDTLMIGRIGVVPLGAAAFVNNVFVVPLVTLMGILAAVTVLVSQSNGADDSRAVGRHIRHGLAMTLGLSLGACLLMAVNFRFLGFYGQSEDVVLASKTYYWLMCLSLIPALVYHFLKSVWEGVGCSQPPMLILMGGIGLNVLLNWILIFGKFGFPSWGLEGAGAATLISRLVVMGVMLAVTLRSKRFHALLPRRWWSGFEKSSFVRLLRLGLPMGAQHLFEVGAFAGAGIMVGWISKEALAAHQIAMSCAAMAFMVPLGISIACGIRVGEAFGGMSLSRIKRIYLSTLGFTFLQTTASAVFFLLGGSWLAGLFVHNDLVVSLASSIFVVVGLFQIFDGAQVVCMGALRGMSDVNIPMVITFLTYWVLALPAGYSFAFVFGLGSVGVWVGLACGLFVAAAALFVRLHRRSRLGSQTPAA</sequence>
<dbReference type="NCBIfam" id="TIGR00797">
    <property type="entry name" value="matE"/>
    <property type="match status" value="1"/>
</dbReference>
<feature type="transmembrane region" description="Helical" evidence="10">
    <location>
        <begin position="164"/>
        <end position="186"/>
    </location>
</feature>
<dbReference type="PANTHER" id="PTHR43298:SF2">
    <property type="entry name" value="FMN_FAD EXPORTER YEEO-RELATED"/>
    <property type="match status" value="1"/>
</dbReference>
<evidence type="ECO:0000256" key="10">
    <source>
        <dbReference type="SAM" id="Phobius"/>
    </source>
</evidence>
<keyword evidence="8 10" id="KW-0472">Membrane</keyword>
<feature type="transmembrane region" description="Helical" evidence="10">
    <location>
        <begin position="393"/>
        <end position="414"/>
    </location>
</feature>
<dbReference type="AlphaFoldDB" id="A0A7X1B8U9"/>
<evidence type="ECO:0000256" key="1">
    <source>
        <dbReference type="ARBA" id="ARBA00004651"/>
    </source>
</evidence>
<feature type="transmembrane region" description="Helical" evidence="10">
    <location>
        <begin position="277"/>
        <end position="299"/>
    </location>
</feature>
<accession>A0A7X1B8U9</accession>
<dbReference type="InterPro" id="IPR050222">
    <property type="entry name" value="MATE_MdtK"/>
</dbReference>
<dbReference type="Proteomes" id="UP000526501">
    <property type="component" value="Unassembled WGS sequence"/>
</dbReference>
<dbReference type="InterPro" id="IPR048279">
    <property type="entry name" value="MdtK-like"/>
</dbReference>
<feature type="transmembrane region" description="Helical" evidence="10">
    <location>
        <begin position="420"/>
        <end position="439"/>
    </location>
</feature>
<evidence type="ECO:0000256" key="9">
    <source>
        <dbReference type="ARBA" id="ARBA00031636"/>
    </source>
</evidence>
<protein>
    <recommendedName>
        <fullName evidence="9">Multidrug-efflux transporter</fullName>
    </recommendedName>
</protein>
<evidence type="ECO:0000256" key="7">
    <source>
        <dbReference type="ARBA" id="ARBA00023065"/>
    </source>
</evidence>
<dbReference type="GO" id="GO:0005886">
    <property type="term" value="C:plasma membrane"/>
    <property type="evidence" value="ECO:0007669"/>
    <property type="project" value="UniProtKB-SubCell"/>
</dbReference>
<keyword evidence="5 10" id="KW-0812">Transmembrane</keyword>
<organism evidence="11 12">
    <name type="scientific">Pelagicoccus albus</name>
    <dbReference type="NCBI Taxonomy" id="415222"/>
    <lineage>
        <taxon>Bacteria</taxon>
        <taxon>Pseudomonadati</taxon>
        <taxon>Verrucomicrobiota</taxon>
        <taxon>Opitutia</taxon>
        <taxon>Puniceicoccales</taxon>
        <taxon>Pelagicoccaceae</taxon>
        <taxon>Pelagicoccus</taxon>
    </lineage>
</organism>
<dbReference type="GO" id="GO:0042910">
    <property type="term" value="F:xenobiotic transmembrane transporter activity"/>
    <property type="evidence" value="ECO:0007669"/>
    <property type="project" value="InterPro"/>
</dbReference>
<evidence type="ECO:0000256" key="5">
    <source>
        <dbReference type="ARBA" id="ARBA00022692"/>
    </source>
</evidence>
<feature type="transmembrane region" description="Helical" evidence="10">
    <location>
        <begin position="354"/>
        <end position="372"/>
    </location>
</feature>
<gene>
    <name evidence="11" type="ORF">H5P27_10765</name>
</gene>
<dbReference type="EMBL" id="JACHVC010000012">
    <property type="protein sequence ID" value="MBC2606523.1"/>
    <property type="molecule type" value="Genomic_DNA"/>
</dbReference>
<feature type="transmembrane region" description="Helical" evidence="10">
    <location>
        <begin position="134"/>
        <end position="152"/>
    </location>
</feature>
<keyword evidence="6 10" id="KW-1133">Transmembrane helix</keyword>
<name>A0A7X1B8U9_9BACT</name>
<feature type="transmembrane region" description="Helical" evidence="10">
    <location>
        <begin position="254"/>
        <end position="271"/>
    </location>
</feature>
<comment type="caution">
    <text evidence="11">The sequence shown here is derived from an EMBL/GenBank/DDBJ whole genome shotgun (WGS) entry which is preliminary data.</text>
</comment>